<name>A0AAN7URX7_9PEZI</name>
<reference evidence="1 2" key="1">
    <citation type="submission" date="2023-10" db="EMBL/GenBank/DDBJ databases">
        <title>Draft genome sequence of Xylaria bambusicola isolate GMP-LS, the root and basal stem rot pathogen of sugarcane in Indonesia.</title>
        <authorList>
            <person name="Selvaraj P."/>
            <person name="Muralishankar V."/>
            <person name="Muruganantham S."/>
            <person name="Sp S."/>
            <person name="Haryani S."/>
            <person name="Lau K.J.X."/>
            <person name="Naqvi N.I."/>
        </authorList>
    </citation>
    <scope>NUCLEOTIDE SEQUENCE [LARGE SCALE GENOMIC DNA]</scope>
    <source>
        <strain evidence="1">GMP-LS</strain>
    </source>
</reference>
<dbReference type="EMBL" id="JAWHQM010000026">
    <property type="protein sequence ID" value="KAK5632619.1"/>
    <property type="molecule type" value="Genomic_DNA"/>
</dbReference>
<dbReference type="AlphaFoldDB" id="A0AAN7URX7"/>
<sequence length="70" mass="7407">MLGLTVQPVSEIERPTKTQSSFSAIHVRQFICRAIPDAAVGAVPLGGPYSRRVTRIALVQAAAWSSSASP</sequence>
<evidence type="ECO:0000313" key="2">
    <source>
        <dbReference type="Proteomes" id="UP001305414"/>
    </source>
</evidence>
<proteinExistence type="predicted"/>
<gene>
    <name evidence="1" type="ORF">RRF57_008333</name>
</gene>
<evidence type="ECO:0000313" key="1">
    <source>
        <dbReference type="EMBL" id="KAK5632619.1"/>
    </source>
</evidence>
<protein>
    <submittedName>
        <fullName evidence="1">Uncharacterized protein</fullName>
    </submittedName>
</protein>
<accession>A0AAN7URX7</accession>
<keyword evidence="2" id="KW-1185">Reference proteome</keyword>
<comment type="caution">
    <text evidence="1">The sequence shown here is derived from an EMBL/GenBank/DDBJ whole genome shotgun (WGS) entry which is preliminary data.</text>
</comment>
<dbReference type="Proteomes" id="UP001305414">
    <property type="component" value="Unassembled WGS sequence"/>
</dbReference>
<organism evidence="1 2">
    <name type="scientific">Xylaria bambusicola</name>
    <dbReference type="NCBI Taxonomy" id="326684"/>
    <lineage>
        <taxon>Eukaryota</taxon>
        <taxon>Fungi</taxon>
        <taxon>Dikarya</taxon>
        <taxon>Ascomycota</taxon>
        <taxon>Pezizomycotina</taxon>
        <taxon>Sordariomycetes</taxon>
        <taxon>Xylariomycetidae</taxon>
        <taxon>Xylariales</taxon>
        <taxon>Xylariaceae</taxon>
        <taxon>Xylaria</taxon>
    </lineage>
</organism>